<name>A0AA94HRW0_DESDE</name>
<dbReference type="SMART" id="SM00382">
    <property type="entry name" value="AAA"/>
    <property type="match status" value="1"/>
</dbReference>
<organism evidence="4 5">
    <name type="scientific">Desulfovibrio desulfuricans</name>
    <dbReference type="NCBI Taxonomy" id="876"/>
    <lineage>
        <taxon>Bacteria</taxon>
        <taxon>Pseudomonadati</taxon>
        <taxon>Thermodesulfobacteriota</taxon>
        <taxon>Desulfovibrionia</taxon>
        <taxon>Desulfovibrionales</taxon>
        <taxon>Desulfovibrionaceae</taxon>
        <taxon>Desulfovibrio</taxon>
    </lineage>
</organism>
<dbReference type="Proteomes" id="UP000182680">
    <property type="component" value="Unassembled WGS sequence"/>
</dbReference>
<dbReference type="InterPro" id="IPR003439">
    <property type="entry name" value="ABC_transporter-like_ATP-bd"/>
</dbReference>
<dbReference type="GO" id="GO:0005524">
    <property type="term" value="F:ATP binding"/>
    <property type="evidence" value="ECO:0007669"/>
    <property type="project" value="UniProtKB-KW"/>
</dbReference>
<evidence type="ECO:0000259" key="3">
    <source>
        <dbReference type="PROSITE" id="PS50893"/>
    </source>
</evidence>
<evidence type="ECO:0000313" key="5">
    <source>
        <dbReference type="Proteomes" id="UP000182680"/>
    </source>
</evidence>
<gene>
    <name evidence="4" type="ORF">SAMN02910291_01017</name>
</gene>
<sequence length="317" mass="34988">MKHAIEVRGLTKKFGKIAVVKSLTLEVPEGQIMGFLGPNGSGKTTTLRMMCGLLTPDAGGGICLGYDILTQADQIKLQVGYMPQKFSLYEDMTLEENLAFTARIYGLDNVRRETAAVLRRFGLWEQRSKLAGSLSGGWKQRLALANCVMHKPKVLLLDEPTAGVDPTARREFWEEIHGLAAEGITVLVSTHYMDEAERCHSIAYIAYGKLLACGTSRELIDRFPLKMYSARLKSGFAPSVLTRIAQRLEAQRNIDVVIPFGNDLHVGGADVALLAEAIAPWRHDPALAWSDAHASLEDLFILLMNRALKEQTMTESS</sequence>
<dbReference type="PROSITE" id="PS00211">
    <property type="entry name" value="ABC_TRANSPORTER_1"/>
    <property type="match status" value="1"/>
</dbReference>
<dbReference type="InterPro" id="IPR027417">
    <property type="entry name" value="P-loop_NTPase"/>
</dbReference>
<keyword evidence="2 4" id="KW-0067">ATP-binding</keyword>
<dbReference type="GO" id="GO:0016887">
    <property type="term" value="F:ATP hydrolysis activity"/>
    <property type="evidence" value="ECO:0007669"/>
    <property type="project" value="InterPro"/>
</dbReference>
<dbReference type="RefSeq" id="WP_072311585.1">
    <property type="nucleotide sequence ID" value="NZ_FPIW01000012.1"/>
</dbReference>
<dbReference type="Pfam" id="PF00005">
    <property type="entry name" value="ABC_tran"/>
    <property type="match status" value="1"/>
</dbReference>
<dbReference type="AlphaFoldDB" id="A0AA94HRW0"/>
<reference evidence="5" key="1">
    <citation type="submission" date="2016-11" db="EMBL/GenBank/DDBJ databases">
        <authorList>
            <person name="Jaros S."/>
            <person name="Januszkiewicz K."/>
            <person name="Wedrychowicz H."/>
        </authorList>
    </citation>
    <scope>NUCLEOTIDE SEQUENCE [LARGE SCALE GENOMIC DNA]</scope>
    <source>
        <strain evidence="5">DSM 7057</strain>
    </source>
</reference>
<dbReference type="InterPro" id="IPR017871">
    <property type="entry name" value="ABC_transporter-like_CS"/>
</dbReference>
<evidence type="ECO:0000313" key="4">
    <source>
        <dbReference type="EMBL" id="SFW36462.1"/>
    </source>
</evidence>
<protein>
    <submittedName>
        <fullName evidence="4">ABC-2 type transport system ATP-binding protein</fullName>
    </submittedName>
</protein>
<evidence type="ECO:0000256" key="2">
    <source>
        <dbReference type="ARBA" id="ARBA00022840"/>
    </source>
</evidence>
<proteinExistence type="predicted"/>
<dbReference type="PANTHER" id="PTHR43038">
    <property type="entry name" value="ATP-BINDING CASSETTE, SUB-FAMILY H, MEMBER 1"/>
    <property type="match status" value="1"/>
</dbReference>
<keyword evidence="1" id="KW-0547">Nucleotide-binding</keyword>
<dbReference type="SUPFAM" id="SSF52540">
    <property type="entry name" value="P-loop containing nucleoside triphosphate hydrolases"/>
    <property type="match status" value="1"/>
</dbReference>
<dbReference type="PANTHER" id="PTHR43038:SF3">
    <property type="entry name" value="ABC TRANSPORTER G FAMILY MEMBER 20 ISOFORM X1"/>
    <property type="match status" value="1"/>
</dbReference>
<dbReference type="EMBL" id="FPIW01000012">
    <property type="protein sequence ID" value="SFW36462.1"/>
    <property type="molecule type" value="Genomic_DNA"/>
</dbReference>
<dbReference type="Gene3D" id="3.40.50.300">
    <property type="entry name" value="P-loop containing nucleotide triphosphate hydrolases"/>
    <property type="match status" value="1"/>
</dbReference>
<accession>A0AA94HRW0</accession>
<dbReference type="PROSITE" id="PS50893">
    <property type="entry name" value="ABC_TRANSPORTER_2"/>
    <property type="match status" value="1"/>
</dbReference>
<dbReference type="CDD" id="cd03230">
    <property type="entry name" value="ABC_DR_subfamily_A"/>
    <property type="match status" value="1"/>
</dbReference>
<comment type="caution">
    <text evidence="4">The sequence shown here is derived from an EMBL/GenBank/DDBJ whole genome shotgun (WGS) entry which is preliminary data.</text>
</comment>
<dbReference type="InterPro" id="IPR003593">
    <property type="entry name" value="AAA+_ATPase"/>
</dbReference>
<feature type="domain" description="ABC transporter" evidence="3">
    <location>
        <begin position="5"/>
        <end position="232"/>
    </location>
</feature>
<evidence type="ECO:0000256" key="1">
    <source>
        <dbReference type="ARBA" id="ARBA00022741"/>
    </source>
</evidence>